<dbReference type="VEuPathDB" id="FungiDB:FUN_008019"/>
<evidence type="ECO:0000313" key="2">
    <source>
        <dbReference type="EMBL" id="PKY63244.1"/>
    </source>
</evidence>
<dbReference type="Proteomes" id="UP000234323">
    <property type="component" value="Unassembled WGS sequence"/>
</dbReference>
<keyword evidence="1" id="KW-0175">Coiled coil</keyword>
<feature type="non-terminal residue" evidence="2">
    <location>
        <position position="230"/>
    </location>
</feature>
<gene>
    <name evidence="2" type="ORF">RhiirA4_491522</name>
</gene>
<reference evidence="2 3" key="1">
    <citation type="submission" date="2015-10" db="EMBL/GenBank/DDBJ databases">
        <title>Genome analyses suggest a sexual origin of heterokaryosis in a supposedly ancient asexual fungus.</title>
        <authorList>
            <person name="Ropars J."/>
            <person name="Sedzielewska K."/>
            <person name="Noel J."/>
            <person name="Charron P."/>
            <person name="Farinelli L."/>
            <person name="Marton T."/>
            <person name="Kruger M."/>
            <person name="Pelin A."/>
            <person name="Brachmann A."/>
            <person name="Corradi N."/>
        </authorList>
    </citation>
    <scope>NUCLEOTIDE SEQUENCE [LARGE SCALE GENOMIC DNA]</scope>
    <source>
        <strain evidence="2 3">A4</strain>
    </source>
</reference>
<dbReference type="VEuPathDB" id="FungiDB:RhiirA1_460718"/>
<name>A0A2I1HWI4_9GLOM</name>
<accession>A0A2I1HWI4</accession>
<feature type="coiled-coil region" evidence="1">
    <location>
        <begin position="170"/>
        <end position="207"/>
    </location>
</feature>
<evidence type="ECO:0000256" key="1">
    <source>
        <dbReference type="SAM" id="Coils"/>
    </source>
</evidence>
<evidence type="ECO:0000313" key="3">
    <source>
        <dbReference type="Proteomes" id="UP000234323"/>
    </source>
</evidence>
<dbReference type="AlphaFoldDB" id="A0A2I1HWI4"/>
<protein>
    <submittedName>
        <fullName evidence="2">Uncharacterized protein</fullName>
    </submittedName>
</protein>
<proteinExistence type="predicted"/>
<dbReference type="EMBL" id="LLXI01009504">
    <property type="protein sequence ID" value="PKY63244.1"/>
    <property type="molecule type" value="Genomic_DNA"/>
</dbReference>
<dbReference type="VEuPathDB" id="FungiDB:RhiirFUN_008397"/>
<feature type="coiled-coil region" evidence="1">
    <location>
        <begin position="34"/>
        <end position="127"/>
    </location>
</feature>
<organism evidence="2 3">
    <name type="scientific">Rhizophagus irregularis</name>
    <dbReference type="NCBI Taxonomy" id="588596"/>
    <lineage>
        <taxon>Eukaryota</taxon>
        <taxon>Fungi</taxon>
        <taxon>Fungi incertae sedis</taxon>
        <taxon>Mucoromycota</taxon>
        <taxon>Glomeromycotina</taxon>
        <taxon>Glomeromycetes</taxon>
        <taxon>Glomerales</taxon>
        <taxon>Glomeraceae</taxon>
        <taxon>Rhizophagus</taxon>
    </lineage>
</organism>
<comment type="caution">
    <text evidence="2">The sequence shown here is derived from an EMBL/GenBank/DDBJ whole genome shotgun (WGS) entry which is preliminary data.</text>
</comment>
<keyword evidence="3" id="KW-1185">Reference proteome</keyword>
<sequence>MCGEHDKLKIHLENEKLKNKNNKQNDHSAIYNDCSNLKVQIKEYKKSLSTLRSEKEVLTYQLAELVAENKKLKDKISTTFKSPDNYSMIRNENDKLKAQLKQFEDKLKEKSQKYDQLISDIRVKNREFQKKSYELEQILSQNIANNENASDNSSIKNSEIRQIQYKNYKNEEYVEEINNLNNLLRRKEKERQELIEKNANFKKEEEASQYRSALDAITDYRMDDDDKNHS</sequence>